<dbReference type="FunFam" id="3.40.47.10:FF:000014">
    <property type="entry name" value="Chalcone synthase 1"/>
    <property type="match status" value="1"/>
</dbReference>
<dbReference type="Gramene" id="OPUNC07G15510.1">
    <property type="protein sequence ID" value="OPUNC07G15510.1"/>
    <property type="gene ID" value="OPUNC07G15510"/>
</dbReference>
<organism evidence="6">
    <name type="scientific">Oryza punctata</name>
    <name type="common">Red rice</name>
    <dbReference type="NCBI Taxonomy" id="4537"/>
    <lineage>
        <taxon>Eukaryota</taxon>
        <taxon>Viridiplantae</taxon>
        <taxon>Streptophyta</taxon>
        <taxon>Embryophyta</taxon>
        <taxon>Tracheophyta</taxon>
        <taxon>Spermatophyta</taxon>
        <taxon>Magnoliopsida</taxon>
        <taxon>Liliopsida</taxon>
        <taxon>Poales</taxon>
        <taxon>Poaceae</taxon>
        <taxon>BOP clade</taxon>
        <taxon>Oryzoideae</taxon>
        <taxon>Oryzeae</taxon>
        <taxon>Oryzinae</taxon>
        <taxon>Oryza</taxon>
    </lineage>
</organism>
<dbReference type="CDD" id="cd00831">
    <property type="entry name" value="CHS_like"/>
    <property type="match status" value="1"/>
</dbReference>
<dbReference type="HOGENOM" id="CLU_034992_2_0_1"/>
<evidence type="ECO:0000256" key="1">
    <source>
        <dbReference type="ARBA" id="ARBA00005531"/>
    </source>
</evidence>
<dbReference type="STRING" id="4537.A0A0E0LLH8"/>
<reference evidence="6" key="2">
    <citation type="submission" date="2018-05" db="EMBL/GenBank/DDBJ databases">
        <title>OpunRS2 (Oryza punctata Reference Sequence Version 2).</title>
        <authorList>
            <person name="Zhang J."/>
            <person name="Kudrna D."/>
            <person name="Lee S."/>
            <person name="Talag J."/>
            <person name="Welchert J."/>
            <person name="Wing R.A."/>
        </authorList>
    </citation>
    <scope>NUCLEOTIDE SEQUENCE [LARGE SCALE GENOMIC DNA]</scope>
</reference>
<dbReference type="GO" id="GO:0016747">
    <property type="term" value="F:acyltransferase activity, transferring groups other than amino-acyl groups"/>
    <property type="evidence" value="ECO:0007669"/>
    <property type="project" value="InterPro"/>
</dbReference>
<evidence type="ECO:0000313" key="7">
    <source>
        <dbReference type="Proteomes" id="UP000026962"/>
    </source>
</evidence>
<comment type="similarity">
    <text evidence="1 3">Belongs to the thiolase-like superfamily. Chalcone/stilbene synthases family.</text>
</comment>
<accession>A0A0E0LLH8</accession>
<evidence type="ECO:0000259" key="5">
    <source>
        <dbReference type="Pfam" id="PF02797"/>
    </source>
</evidence>
<keyword evidence="7" id="KW-1185">Reference proteome</keyword>
<dbReference type="Pfam" id="PF00195">
    <property type="entry name" value="Chal_sti_synt_N"/>
    <property type="match status" value="1"/>
</dbReference>
<dbReference type="PANTHER" id="PTHR11877">
    <property type="entry name" value="HYDROXYMETHYLGLUTARYL-COA SYNTHASE"/>
    <property type="match status" value="1"/>
</dbReference>
<keyword evidence="3" id="KW-0808">Transferase</keyword>
<protein>
    <recommendedName>
        <fullName evidence="8">Chalcone synthase</fullName>
    </recommendedName>
</protein>
<dbReference type="EnsemblPlants" id="OPUNC07G15510.1">
    <property type="protein sequence ID" value="OPUNC07G15510.1"/>
    <property type="gene ID" value="OPUNC07G15510"/>
</dbReference>
<dbReference type="SUPFAM" id="SSF53901">
    <property type="entry name" value="Thiolase-like"/>
    <property type="match status" value="2"/>
</dbReference>
<evidence type="ECO:0000313" key="6">
    <source>
        <dbReference type="EnsemblPlants" id="OPUNC07G15510.1"/>
    </source>
</evidence>
<evidence type="ECO:0000256" key="2">
    <source>
        <dbReference type="PIRSR" id="PIRSR000451-1"/>
    </source>
</evidence>
<dbReference type="AlphaFoldDB" id="A0A0E0LLH8"/>
<feature type="domain" description="Chalcone/stilbene synthase N-terminal" evidence="4">
    <location>
        <begin position="11"/>
        <end position="245"/>
    </location>
</feature>
<dbReference type="InterPro" id="IPR016039">
    <property type="entry name" value="Thiolase-like"/>
</dbReference>
<dbReference type="GO" id="GO:0010208">
    <property type="term" value="P:pollen wall assembly"/>
    <property type="evidence" value="ECO:0007669"/>
    <property type="project" value="UniProtKB-ARBA"/>
</dbReference>
<name>A0A0E0LLH8_ORYPU</name>
<sequence>MATSSHVTIHDIRRAQRADSTAAVLAIGTANPVTCISQDDYPDYYFRITKREHLTDLKGKLNKLCKTHKINSIPDNKSEASGADKRFFHHTEDLIAAHPEFLDRATPSLDARLDIAAAAGPELAASAAEKAIARWGRPATDITHLIVSTNSGAQAPSVDHRLALLLGLRPTVRRTMLHLNGCSAGAAALRLAKDLAENNRCARVLVACVELNVVAFHGPKEDYPQTLTCQGVFGDGAGAVIVGADAVHPIEHPLFEMVAVSQTVIPGTENVLNMQLTEHGLDGHISIKELIPLAAGNADEHLSDTFRQLGLAGVEWNDLFWVVHPGAPSILDQIERALRLEPGKLAASRRVLREYGNMLGSTLIFVLDEQRRRMDEEGDGAEWGVMMGFGPGFTIETMVLHAPECRKK</sequence>
<dbReference type="InterPro" id="IPR001099">
    <property type="entry name" value="Chalcone/stilbene_synt_N"/>
</dbReference>
<dbReference type="Gene3D" id="3.40.47.10">
    <property type="match status" value="2"/>
</dbReference>
<dbReference type="FunFam" id="3.40.47.10:FF:000025">
    <property type="entry name" value="Chalcone synthase 2"/>
    <property type="match status" value="1"/>
</dbReference>
<proteinExistence type="inferred from homology"/>
<feature type="active site" description="Acyl-thioester intermediate" evidence="2">
    <location>
        <position position="182"/>
    </location>
</feature>
<dbReference type="PANTHER" id="PTHR11877:SF24">
    <property type="entry name" value="OS07G0526400 PROTEIN"/>
    <property type="match status" value="1"/>
</dbReference>
<dbReference type="Pfam" id="PF02797">
    <property type="entry name" value="Chal_sti_synt_C"/>
    <property type="match status" value="1"/>
</dbReference>
<evidence type="ECO:0000259" key="4">
    <source>
        <dbReference type="Pfam" id="PF00195"/>
    </source>
</evidence>
<dbReference type="Proteomes" id="UP000026962">
    <property type="component" value="Chromosome 7"/>
</dbReference>
<feature type="domain" description="Chalcone/stilbene synthase C-terminal" evidence="5">
    <location>
        <begin position="256"/>
        <end position="402"/>
    </location>
</feature>
<dbReference type="PIRSF" id="PIRSF000451">
    <property type="entry name" value="PKS_III"/>
    <property type="match status" value="1"/>
</dbReference>
<evidence type="ECO:0008006" key="8">
    <source>
        <dbReference type="Google" id="ProtNLM"/>
    </source>
</evidence>
<reference evidence="6" key="1">
    <citation type="submission" date="2015-04" db="UniProtKB">
        <authorList>
            <consortium name="EnsemblPlants"/>
        </authorList>
    </citation>
    <scope>IDENTIFICATION</scope>
</reference>
<dbReference type="OMA" id="GADKRFF"/>
<evidence type="ECO:0000256" key="3">
    <source>
        <dbReference type="RuleBase" id="RU003633"/>
    </source>
</evidence>
<dbReference type="InterPro" id="IPR011141">
    <property type="entry name" value="Polyketide_synthase_type-III"/>
</dbReference>
<dbReference type="eggNOG" id="ENOG502S4A6">
    <property type="taxonomic scope" value="Eukaryota"/>
</dbReference>
<dbReference type="GO" id="GO:0030639">
    <property type="term" value="P:polyketide biosynthetic process"/>
    <property type="evidence" value="ECO:0007669"/>
    <property type="project" value="TreeGrafter"/>
</dbReference>
<dbReference type="InterPro" id="IPR012328">
    <property type="entry name" value="Chalcone/stilbene_synt_C"/>
</dbReference>
<keyword evidence="3" id="KW-0012">Acyltransferase</keyword>